<name>A0A0C2X5X1_SERVB</name>
<dbReference type="Proteomes" id="UP000054097">
    <property type="component" value="Unassembled WGS sequence"/>
</dbReference>
<reference evidence="2 3" key="1">
    <citation type="submission" date="2014-04" db="EMBL/GenBank/DDBJ databases">
        <authorList>
            <consortium name="DOE Joint Genome Institute"/>
            <person name="Kuo A."/>
            <person name="Zuccaro A."/>
            <person name="Kohler A."/>
            <person name="Nagy L.G."/>
            <person name="Floudas D."/>
            <person name="Copeland A."/>
            <person name="Barry K.W."/>
            <person name="Cichocki N."/>
            <person name="Veneault-Fourrey C."/>
            <person name="LaButti K."/>
            <person name="Lindquist E.A."/>
            <person name="Lipzen A."/>
            <person name="Lundell T."/>
            <person name="Morin E."/>
            <person name="Murat C."/>
            <person name="Sun H."/>
            <person name="Tunlid A."/>
            <person name="Henrissat B."/>
            <person name="Grigoriev I.V."/>
            <person name="Hibbett D.S."/>
            <person name="Martin F."/>
            <person name="Nordberg H.P."/>
            <person name="Cantor M.N."/>
            <person name="Hua S.X."/>
        </authorList>
    </citation>
    <scope>NUCLEOTIDE SEQUENCE [LARGE SCALE GENOMIC DNA]</scope>
    <source>
        <strain evidence="2 3">MAFF 305830</strain>
    </source>
</reference>
<evidence type="ECO:0000313" key="3">
    <source>
        <dbReference type="Proteomes" id="UP000054097"/>
    </source>
</evidence>
<gene>
    <name evidence="2" type="ORF">M408DRAFT_61492</name>
</gene>
<accession>A0A0C2X5X1</accession>
<dbReference type="OrthoDB" id="25129at2759"/>
<dbReference type="Gene3D" id="3.90.1200.10">
    <property type="match status" value="1"/>
</dbReference>
<dbReference type="InterPro" id="IPR011009">
    <property type="entry name" value="Kinase-like_dom_sf"/>
</dbReference>
<dbReference type="HOGENOM" id="CLU_1215422_0_0_1"/>
<dbReference type="InterPro" id="IPR002575">
    <property type="entry name" value="Aminoglycoside_PTrfase"/>
</dbReference>
<evidence type="ECO:0000313" key="2">
    <source>
        <dbReference type="EMBL" id="KIM33508.1"/>
    </source>
</evidence>
<organism evidence="2 3">
    <name type="scientific">Serendipita vermifera MAFF 305830</name>
    <dbReference type="NCBI Taxonomy" id="933852"/>
    <lineage>
        <taxon>Eukaryota</taxon>
        <taxon>Fungi</taxon>
        <taxon>Dikarya</taxon>
        <taxon>Basidiomycota</taxon>
        <taxon>Agaricomycotina</taxon>
        <taxon>Agaricomycetes</taxon>
        <taxon>Sebacinales</taxon>
        <taxon>Serendipitaceae</taxon>
        <taxon>Serendipita</taxon>
    </lineage>
</organism>
<dbReference type="EMBL" id="KN824278">
    <property type="protein sequence ID" value="KIM33508.1"/>
    <property type="molecule type" value="Genomic_DNA"/>
</dbReference>
<evidence type="ECO:0000259" key="1">
    <source>
        <dbReference type="Pfam" id="PF01636"/>
    </source>
</evidence>
<protein>
    <recommendedName>
        <fullName evidence="1">Aminoglycoside phosphotransferase domain-containing protein</fullName>
    </recommendedName>
</protein>
<dbReference type="AlphaFoldDB" id="A0A0C2X5X1"/>
<dbReference type="STRING" id="933852.A0A0C2X5X1"/>
<dbReference type="Pfam" id="PF01636">
    <property type="entry name" value="APH"/>
    <property type="match status" value="1"/>
</dbReference>
<sequence length="228" mass="25105">MHRWGYIVLNSGDTSPLNPFRNNEAADAAKKLCAWRTAGRLTDFAHKYPSTKDACDWEALKTKLETDVLEREDTLTMGDFWTGNILVKLSPDGTQLERLFVIDWELAKLGMAAADVGQFAAEAWLLQRYPERQEPGKALVSSFLQSYDTSLREGDEGSAVAAKLFDPTAIAACTGAHVAVFGILGVWEGIPQERKEETGQVALHICADSTRGAFEGKGVEGLRRIWEG</sequence>
<keyword evidence="3" id="KW-1185">Reference proteome</keyword>
<feature type="domain" description="Aminoglycoside phosphotransferase" evidence="1">
    <location>
        <begin position="28"/>
        <end position="128"/>
    </location>
</feature>
<dbReference type="SUPFAM" id="SSF56112">
    <property type="entry name" value="Protein kinase-like (PK-like)"/>
    <property type="match status" value="1"/>
</dbReference>
<proteinExistence type="predicted"/>
<reference evidence="3" key="2">
    <citation type="submission" date="2015-01" db="EMBL/GenBank/DDBJ databases">
        <title>Evolutionary Origins and Diversification of the Mycorrhizal Mutualists.</title>
        <authorList>
            <consortium name="DOE Joint Genome Institute"/>
            <consortium name="Mycorrhizal Genomics Consortium"/>
            <person name="Kohler A."/>
            <person name="Kuo A."/>
            <person name="Nagy L.G."/>
            <person name="Floudas D."/>
            <person name="Copeland A."/>
            <person name="Barry K.W."/>
            <person name="Cichocki N."/>
            <person name="Veneault-Fourrey C."/>
            <person name="LaButti K."/>
            <person name="Lindquist E.A."/>
            <person name="Lipzen A."/>
            <person name="Lundell T."/>
            <person name="Morin E."/>
            <person name="Murat C."/>
            <person name="Riley R."/>
            <person name="Ohm R."/>
            <person name="Sun H."/>
            <person name="Tunlid A."/>
            <person name="Henrissat B."/>
            <person name="Grigoriev I.V."/>
            <person name="Hibbett D.S."/>
            <person name="Martin F."/>
        </authorList>
    </citation>
    <scope>NUCLEOTIDE SEQUENCE [LARGE SCALE GENOMIC DNA]</scope>
    <source>
        <strain evidence="3">MAFF 305830</strain>
    </source>
</reference>